<evidence type="ECO:0000259" key="13">
    <source>
        <dbReference type="Pfam" id="PF00593"/>
    </source>
</evidence>
<dbReference type="InterPro" id="IPR000531">
    <property type="entry name" value="Beta-barrel_TonB"/>
</dbReference>
<protein>
    <submittedName>
        <fullName evidence="15">TonB-dependent receptor</fullName>
    </submittedName>
</protein>
<evidence type="ECO:0000313" key="15">
    <source>
        <dbReference type="EMBL" id="AAY47489.1"/>
    </source>
</evidence>
<sequence>MHSFPSVLRPGRLALALVPFLLHSTGVLAQQGPAPRTLDTVRVVDDRAGTLTDISSTGSALGLSVLDTPASLTVILREQLNARGNANLNNAITWAGAISAMPHPGNGLSALSSRGFTDSASVMRLYDGIRQYGGVGVTFPFDTWSIERIEVLRGPASVIYGDGAIGGVVNIVPKKPHFGPVENELRATVGSQDTARLGVGSGGALSSNLAYRLDVSGNYSSGWVDRGYNGDATFSGALLWQARPDLQFTLTHAEGYQRPMRYFGTPLVDGQQLNALRHENYNVSDSVIRFRDRWSQLDAVWTPNNTVEWRTRLYQVDSQRDWRNAEAYVYNATTGLIDRSDNTQITHNQDQTGLTSTLRLRGGLGHMDNTFAVGVDANRAHFKHTNNTYSGSSGPVDLFNPVPGRFISDAPNIPRYRNSAEQYSLFLEDRLALTDRWSILAGLRHDRAIVQRTDLISGQRTFSKTYSNTGWRTGTVFALRPTSTLYAQFSQASDPISGLLMISPNNGAFDLSRGKQVEVGFKQGFDGGEWTLAAYRIRKTGLLSRDPLNPDRRVQVGAQTSKGVEASLAWVFAPAWSLDLNATVLKAEFEDFLETTGSPVIAVSRDGNVPPNVAERLANAWVSWQVATDWTVATGVRYVGKRYADTANTLQLPGYATTDVTVSWQARPATRLTARVFNAFDKTFYETAYYTDTQWLRGADRRVEFTVDHRF</sequence>
<comment type="similarity">
    <text evidence="2 10 11">Belongs to the TonB-dependent receptor family.</text>
</comment>
<evidence type="ECO:0000256" key="2">
    <source>
        <dbReference type="ARBA" id="ARBA00009810"/>
    </source>
</evidence>
<feature type="chain" id="PRO_5002600745" evidence="12">
    <location>
        <begin position="30"/>
        <end position="711"/>
    </location>
</feature>
<organism evidence="15 16">
    <name type="scientific">Xanthomonas campestris pv. campestris (strain 8004)</name>
    <dbReference type="NCBI Taxonomy" id="314565"/>
    <lineage>
        <taxon>Bacteria</taxon>
        <taxon>Pseudomonadati</taxon>
        <taxon>Pseudomonadota</taxon>
        <taxon>Gammaproteobacteria</taxon>
        <taxon>Lysobacterales</taxon>
        <taxon>Lysobacteraceae</taxon>
        <taxon>Xanthomonas</taxon>
    </lineage>
</organism>
<gene>
    <name evidence="15" type="ordered locus">XC_0405</name>
</gene>
<dbReference type="GO" id="GO:0015344">
    <property type="term" value="F:siderophore uptake transmembrane transporter activity"/>
    <property type="evidence" value="ECO:0007669"/>
    <property type="project" value="TreeGrafter"/>
</dbReference>
<keyword evidence="4 10" id="KW-1134">Transmembrane beta strand</keyword>
<keyword evidence="5 10" id="KW-0812">Transmembrane</keyword>
<evidence type="ECO:0000256" key="5">
    <source>
        <dbReference type="ARBA" id="ARBA00022692"/>
    </source>
</evidence>
<dbReference type="InterPro" id="IPR036942">
    <property type="entry name" value="Beta-barrel_TonB_sf"/>
</dbReference>
<evidence type="ECO:0000256" key="8">
    <source>
        <dbReference type="ARBA" id="ARBA00023170"/>
    </source>
</evidence>
<proteinExistence type="inferred from homology"/>
<keyword evidence="3 10" id="KW-0813">Transport</keyword>
<reference evidence="15 16" key="1">
    <citation type="journal article" date="2005" name="Genome Res.">
        <title>Comparative and functional genomic analyses of the pathogenicity of phytopathogen Xanthomonas campestris pv. campestris.</title>
        <authorList>
            <person name="Qian W."/>
            <person name="Jia Y."/>
            <person name="Ren S.X."/>
            <person name="He Y.Q."/>
            <person name="Feng J.X."/>
            <person name="Lu L.F."/>
            <person name="Sun Q."/>
            <person name="Ying G."/>
            <person name="Tang D.J."/>
            <person name="Tang H."/>
            <person name="Wu W."/>
            <person name="Hao P."/>
            <person name="Wang L."/>
            <person name="Jiang B.L."/>
            <person name="Zeng S."/>
            <person name="Gu W.Y."/>
            <person name="Lu G."/>
            <person name="Rong L."/>
            <person name="Tian Y."/>
            <person name="Yao Z."/>
            <person name="Fu G."/>
            <person name="Chen B."/>
            <person name="Fang R."/>
            <person name="Qiang B."/>
            <person name="Chen Z."/>
            <person name="Zhao G.P."/>
            <person name="Tang J.L."/>
            <person name="He C."/>
        </authorList>
    </citation>
    <scope>NUCLEOTIDE SEQUENCE [LARGE SCALE GENOMIC DNA]</scope>
    <source>
        <strain evidence="15 16">8004</strain>
    </source>
</reference>
<dbReference type="HOGENOM" id="CLU_008287_9_2_6"/>
<evidence type="ECO:0000256" key="7">
    <source>
        <dbReference type="ARBA" id="ARBA00023136"/>
    </source>
</evidence>
<evidence type="ECO:0000256" key="11">
    <source>
        <dbReference type="RuleBase" id="RU003357"/>
    </source>
</evidence>
<keyword evidence="7 10" id="KW-0472">Membrane</keyword>
<evidence type="ECO:0000313" key="16">
    <source>
        <dbReference type="Proteomes" id="UP000000420"/>
    </source>
</evidence>
<dbReference type="Pfam" id="PF07715">
    <property type="entry name" value="Plug"/>
    <property type="match status" value="1"/>
</dbReference>
<dbReference type="NCBIfam" id="TIGR01783">
    <property type="entry name" value="TonB-siderophor"/>
    <property type="match status" value="1"/>
</dbReference>
<dbReference type="Gene3D" id="2.170.130.10">
    <property type="entry name" value="TonB-dependent receptor, plug domain"/>
    <property type="match status" value="1"/>
</dbReference>
<accession>A0A0H2X3I9</accession>
<keyword evidence="12" id="KW-0732">Signal</keyword>
<feature type="signal peptide" evidence="12">
    <location>
        <begin position="1"/>
        <end position="29"/>
    </location>
</feature>
<dbReference type="InterPro" id="IPR012910">
    <property type="entry name" value="Plug_dom"/>
</dbReference>
<dbReference type="GO" id="GO:0015891">
    <property type="term" value="P:siderophore transport"/>
    <property type="evidence" value="ECO:0007669"/>
    <property type="project" value="InterPro"/>
</dbReference>
<dbReference type="EMBL" id="CP000050">
    <property type="protein sequence ID" value="AAY47489.1"/>
    <property type="molecule type" value="Genomic_DNA"/>
</dbReference>
<dbReference type="CDD" id="cd01347">
    <property type="entry name" value="ligand_gated_channel"/>
    <property type="match status" value="1"/>
</dbReference>
<evidence type="ECO:0000256" key="1">
    <source>
        <dbReference type="ARBA" id="ARBA00004571"/>
    </source>
</evidence>
<evidence type="ECO:0000256" key="12">
    <source>
        <dbReference type="SAM" id="SignalP"/>
    </source>
</evidence>
<keyword evidence="9 10" id="KW-0998">Cell outer membrane</keyword>
<dbReference type="GO" id="GO:0009279">
    <property type="term" value="C:cell outer membrane"/>
    <property type="evidence" value="ECO:0007669"/>
    <property type="project" value="UniProtKB-SubCell"/>
</dbReference>
<dbReference type="Proteomes" id="UP000000420">
    <property type="component" value="Chromosome"/>
</dbReference>
<dbReference type="GO" id="GO:0038023">
    <property type="term" value="F:signaling receptor activity"/>
    <property type="evidence" value="ECO:0007669"/>
    <property type="project" value="InterPro"/>
</dbReference>
<dbReference type="PROSITE" id="PS52016">
    <property type="entry name" value="TONB_DEPENDENT_REC_3"/>
    <property type="match status" value="1"/>
</dbReference>
<dbReference type="Pfam" id="PF00593">
    <property type="entry name" value="TonB_dep_Rec_b-barrel"/>
    <property type="match status" value="1"/>
</dbReference>
<evidence type="ECO:0000256" key="9">
    <source>
        <dbReference type="ARBA" id="ARBA00023237"/>
    </source>
</evidence>
<keyword evidence="8 15" id="KW-0675">Receptor</keyword>
<name>A0A0H2X3I9_XANC8</name>
<dbReference type="Gene3D" id="2.40.170.20">
    <property type="entry name" value="TonB-dependent receptor, beta-barrel domain"/>
    <property type="match status" value="1"/>
</dbReference>
<dbReference type="RefSeq" id="WP_011035647.1">
    <property type="nucleotide sequence ID" value="NC_007086.1"/>
</dbReference>
<dbReference type="FunFam" id="2.170.130.10:FF:000017">
    <property type="entry name" value="TonB-dependent siderophore receptor"/>
    <property type="match status" value="1"/>
</dbReference>
<evidence type="ECO:0000256" key="6">
    <source>
        <dbReference type="ARBA" id="ARBA00023077"/>
    </source>
</evidence>
<evidence type="ECO:0000256" key="3">
    <source>
        <dbReference type="ARBA" id="ARBA00022448"/>
    </source>
</evidence>
<keyword evidence="6 11" id="KW-0798">TonB box</keyword>
<dbReference type="InterPro" id="IPR010105">
    <property type="entry name" value="TonB_sidphr_rcpt"/>
</dbReference>
<evidence type="ECO:0000256" key="10">
    <source>
        <dbReference type="PROSITE-ProRule" id="PRU01360"/>
    </source>
</evidence>
<dbReference type="InterPro" id="IPR037066">
    <property type="entry name" value="Plug_dom_sf"/>
</dbReference>
<feature type="domain" description="TonB-dependent receptor plug" evidence="14">
    <location>
        <begin position="65"/>
        <end position="168"/>
    </location>
</feature>
<dbReference type="SUPFAM" id="SSF56935">
    <property type="entry name" value="Porins"/>
    <property type="match status" value="1"/>
</dbReference>
<dbReference type="AlphaFoldDB" id="A0A0H2X3I9"/>
<dbReference type="InterPro" id="IPR039426">
    <property type="entry name" value="TonB-dep_rcpt-like"/>
</dbReference>
<dbReference type="PANTHER" id="PTHR32552">
    <property type="entry name" value="FERRICHROME IRON RECEPTOR-RELATED"/>
    <property type="match status" value="1"/>
</dbReference>
<dbReference type="KEGG" id="xcb:XC_0405"/>
<evidence type="ECO:0000259" key="14">
    <source>
        <dbReference type="Pfam" id="PF07715"/>
    </source>
</evidence>
<comment type="subcellular location">
    <subcellularLocation>
        <location evidence="1 10">Cell outer membrane</location>
        <topology evidence="1 10">Multi-pass membrane protein</topology>
    </subcellularLocation>
</comment>
<feature type="domain" description="TonB-dependent receptor-like beta-barrel" evidence="13">
    <location>
        <begin position="280"/>
        <end position="678"/>
    </location>
</feature>
<dbReference type="PANTHER" id="PTHR32552:SF84">
    <property type="entry name" value="TONB-DEPENDENT RECEPTOR-RELATED"/>
    <property type="match status" value="1"/>
</dbReference>
<evidence type="ECO:0000256" key="4">
    <source>
        <dbReference type="ARBA" id="ARBA00022452"/>
    </source>
</evidence>